<keyword evidence="2" id="KW-1185">Reference proteome</keyword>
<dbReference type="Gene3D" id="1.50.10.100">
    <property type="entry name" value="Chondroitin AC/alginate lyase"/>
    <property type="match status" value="1"/>
</dbReference>
<protein>
    <submittedName>
        <fullName evidence="1">Uncharacterized protein</fullName>
    </submittedName>
</protein>
<dbReference type="EMBL" id="CP063845">
    <property type="protein sequence ID" value="UFP93743.1"/>
    <property type="molecule type" value="Genomic_DNA"/>
</dbReference>
<organism evidence="1 2">
    <name type="scientific">Gloeobacter morelensis MG652769</name>
    <dbReference type="NCBI Taxonomy" id="2781736"/>
    <lineage>
        <taxon>Bacteria</taxon>
        <taxon>Bacillati</taxon>
        <taxon>Cyanobacteriota</taxon>
        <taxon>Cyanophyceae</taxon>
        <taxon>Gloeobacterales</taxon>
        <taxon>Gloeobacteraceae</taxon>
        <taxon>Gloeobacter</taxon>
        <taxon>Gloeobacter morelensis</taxon>
    </lineage>
</organism>
<dbReference type="Gene3D" id="2.60.120.200">
    <property type="match status" value="1"/>
</dbReference>
<sequence length="848" mass="90640">MSFFLVNPAAAARNWWTFISPTEAELLYKAASFSAMKSEVDSDYLGGLSEPKTCLDTRSPWVQQMAAAQEMLSATYLALKWGKYGGADNAELDTYREQIAANWKAILEAGPIDLWQDNFDGATRQFVAGGCDYTKSYQPGWYEGDIALRFWIFGALPAYDAVRDDLSASDREAIDAWLRGLADKLWSGRDFGREHNRGASAVAQAHVIALVLQDRSRFESYYSHSSGGLKDYYQQMNYAPLAGCDFPERPGLTSELASRDGVHGSQTVMHSFGALAVIAHAGHMGGNVDWNIYNTTRDPNLLAAVLGTWYDIEGALRDEFNSYITCLENETDASDSFEDTMLDERIWAPLAFFQTRFQNVDSWGLGNLRALRKERASLHAQTRLANQKPTVELTAPASGAKLTAPATVTLNAEARDNNGAVSKVEFFRDSTKIGEDLTSPYSATWKLAEAGTYALKAKVTDSQGVTADSASRTVTVSQPSGLSVYLVQPLDGAFVASGLDAKLQAVAAHSSGSVSKVEFYQGSTKLGSDSASPYFYTWVKPPSGSYSLTAKAISSTGATITSSAIDLSVGSPNAVPTASMVDPEDGAQLTAPSALSLHAEADDSDGTIGNVEFFSGGLKLGQDTTSPYYFSWKGMAAGKYAIAAVATDNRGAVFTSAAVSVTVSLPDPWQLKDVGNVGLSGSAAFNPDSGTFTIKAAGADIWGDADGFMYVYQSLSGDGQIVARVSSLANTDAWAKAGVMIRDGFTSSARNVFVGLTPSKGITFQYRTKTGGDSASKTVAGYKAPYWLKLVRTGDTIKGYYSSNGGSWVWIGTQSIPMATDLFMGLAVTSHDSAALTTAAFTDVSASK</sequence>
<dbReference type="Proteomes" id="UP001054846">
    <property type="component" value="Chromosome"/>
</dbReference>
<evidence type="ECO:0000313" key="2">
    <source>
        <dbReference type="Proteomes" id="UP001054846"/>
    </source>
</evidence>
<dbReference type="RefSeq" id="WP_230840797.1">
    <property type="nucleotide sequence ID" value="NZ_CP063845.1"/>
</dbReference>
<dbReference type="Gene3D" id="2.60.40.10">
    <property type="entry name" value="Immunoglobulins"/>
    <property type="match status" value="3"/>
</dbReference>
<gene>
    <name evidence="1" type="ORF">ISF26_18455</name>
</gene>
<dbReference type="SUPFAM" id="SSF48230">
    <property type="entry name" value="Chondroitin AC/alginate lyase"/>
    <property type="match status" value="1"/>
</dbReference>
<accession>A0ABY3PJD5</accession>
<name>A0ABY3PJD5_9CYAN</name>
<evidence type="ECO:0000313" key="1">
    <source>
        <dbReference type="EMBL" id="UFP93743.1"/>
    </source>
</evidence>
<reference evidence="1 2" key="1">
    <citation type="journal article" date="2021" name="Genome Biol. Evol.">
        <title>Complete Genome Sequencing of a Novel Gloeobacter Species from a Waterfall Cave in Mexico.</title>
        <authorList>
            <person name="Saw J.H."/>
            <person name="Cardona T."/>
            <person name="Montejano G."/>
        </authorList>
    </citation>
    <scope>NUCLEOTIDE SEQUENCE [LARGE SCALE GENOMIC DNA]</scope>
    <source>
        <strain evidence="1">MG652769</strain>
    </source>
</reference>
<dbReference type="InterPro" id="IPR013783">
    <property type="entry name" value="Ig-like_fold"/>
</dbReference>
<dbReference type="Pfam" id="PF17957">
    <property type="entry name" value="Big_7"/>
    <property type="match status" value="3"/>
</dbReference>
<proteinExistence type="predicted"/>
<dbReference type="InterPro" id="IPR008929">
    <property type="entry name" value="Chondroitin_lyas"/>
</dbReference>